<feature type="domain" description="J" evidence="15">
    <location>
        <begin position="9"/>
        <end position="74"/>
    </location>
</feature>
<dbReference type="PROSITE" id="PS51188">
    <property type="entry name" value="ZF_CR"/>
    <property type="match status" value="1"/>
</dbReference>
<dbReference type="Proteomes" id="UP000485880">
    <property type="component" value="Unassembled WGS sequence"/>
</dbReference>
<keyword evidence="9 13" id="KW-0346">Stress response</keyword>
<feature type="binding site" evidence="13">
    <location>
        <position position="190"/>
    </location>
    <ligand>
        <name>Zn(2+)</name>
        <dbReference type="ChEBI" id="CHEBI:29105"/>
        <label>2</label>
    </ligand>
</feature>
<feature type="binding site" evidence="13">
    <location>
        <position position="168"/>
    </location>
    <ligand>
        <name>Zn(2+)</name>
        <dbReference type="ChEBI" id="CHEBI:29105"/>
        <label>2</label>
    </ligand>
</feature>
<feature type="repeat" description="CXXCXGXG motif" evidence="13">
    <location>
        <begin position="187"/>
        <end position="194"/>
    </location>
</feature>
<keyword evidence="5 13" id="KW-0479">Metal-binding</keyword>
<dbReference type="GO" id="GO:0008270">
    <property type="term" value="F:zinc ion binding"/>
    <property type="evidence" value="ECO:0007669"/>
    <property type="project" value="UniProtKB-UniRule"/>
</dbReference>
<dbReference type="PRINTS" id="PR00625">
    <property type="entry name" value="JDOMAIN"/>
</dbReference>
<protein>
    <recommendedName>
        <fullName evidence="12 13">Chaperone protein DnaJ</fullName>
    </recommendedName>
</protein>
<dbReference type="InterPro" id="IPR001305">
    <property type="entry name" value="HSP_DnaJ_Cys-rich_dom"/>
</dbReference>
<dbReference type="SUPFAM" id="SSF57938">
    <property type="entry name" value="DnaJ/Hsp40 cysteine-rich domain"/>
    <property type="match status" value="1"/>
</dbReference>
<organism evidence="17 18">
    <name type="scientific">Methylocella tundrae</name>
    <dbReference type="NCBI Taxonomy" id="227605"/>
    <lineage>
        <taxon>Bacteria</taxon>
        <taxon>Pseudomonadati</taxon>
        <taxon>Pseudomonadota</taxon>
        <taxon>Alphaproteobacteria</taxon>
        <taxon>Hyphomicrobiales</taxon>
        <taxon>Beijerinckiaceae</taxon>
        <taxon>Methylocella</taxon>
    </lineage>
</organism>
<dbReference type="InterPro" id="IPR036410">
    <property type="entry name" value="HSP_DnaJ_Cys-rich_dom_sf"/>
</dbReference>
<feature type="binding site" evidence="13">
    <location>
        <position position="151"/>
    </location>
    <ligand>
        <name>Zn(2+)</name>
        <dbReference type="ChEBI" id="CHEBI:29105"/>
        <label>1</label>
    </ligand>
</feature>
<feature type="binding site" evidence="13">
    <location>
        <position position="204"/>
    </location>
    <ligand>
        <name>Zn(2+)</name>
        <dbReference type="ChEBI" id="CHEBI:29105"/>
        <label>1</label>
    </ligand>
</feature>
<dbReference type="AlphaFoldDB" id="A0A8B6M277"/>
<dbReference type="GO" id="GO:0009408">
    <property type="term" value="P:response to heat"/>
    <property type="evidence" value="ECO:0007669"/>
    <property type="project" value="InterPro"/>
</dbReference>
<dbReference type="FunFam" id="2.10.230.10:FF:000002">
    <property type="entry name" value="Molecular chaperone DnaJ"/>
    <property type="match status" value="1"/>
</dbReference>
<reference evidence="17 18" key="1">
    <citation type="submission" date="2019-05" db="EMBL/GenBank/DDBJ databases">
        <authorList>
            <person name="Farhan Ul Haque M."/>
        </authorList>
    </citation>
    <scope>NUCLEOTIDE SEQUENCE [LARGE SCALE GENOMIC DNA]</scope>
    <source>
        <strain evidence="17">2</strain>
    </source>
</reference>
<sequence>MQGTMAKRDFYEILGVSRTCSEIELKSAFRKAAMEHHPDRNPGNTDAEVKFKELNEAYQTLSDAQKRASYDRYGHAAFEHGGFGGGDGFASSMSDIFDDLFGDVMNRRGGGRNGPVRGSDLRYNMEITLEEAFHGKVASLTLPMSVNCDVCSGTGAKAGAKPRVCPTCGGQGRVRAQQGFFAIERTCPHCHGRGDIIDDPCGPCGGSGRVTRERSLSVNIPSGVEDGTRIRLSGEGEAGSRGGSAGDLYIFVSTKPHPFFQRDGADLFCRVPISMVQATIGGEVDVRTLDGGSAKVKIPEGTQTGKQFKLKHKGMPVLRSRDVGDLYIQVNVETPQNLTKRQRELLAEFEAESSTKTHPEASGFFAKMKDFFENLSSQ</sequence>
<dbReference type="InterPro" id="IPR008971">
    <property type="entry name" value="HSP40/DnaJ_pept-bd"/>
</dbReference>
<accession>A0A8B6M277</accession>
<evidence type="ECO:0000256" key="7">
    <source>
        <dbReference type="ARBA" id="ARBA00022771"/>
    </source>
</evidence>
<feature type="binding site" evidence="13">
    <location>
        <position position="165"/>
    </location>
    <ligand>
        <name>Zn(2+)</name>
        <dbReference type="ChEBI" id="CHEBI:29105"/>
        <label>2</label>
    </ligand>
</feature>
<dbReference type="InterPro" id="IPR036869">
    <property type="entry name" value="J_dom_sf"/>
</dbReference>
<dbReference type="InterPro" id="IPR002939">
    <property type="entry name" value="DnaJ_C"/>
</dbReference>
<name>A0A8B6M277_METTU</name>
<dbReference type="GO" id="GO:0031072">
    <property type="term" value="F:heat shock protein binding"/>
    <property type="evidence" value="ECO:0007669"/>
    <property type="project" value="InterPro"/>
</dbReference>
<comment type="caution">
    <text evidence="17">The sequence shown here is derived from an EMBL/GenBank/DDBJ whole genome shotgun (WGS) entry which is preliminary data.</text>
</comment>
<dbReference type="EMBL" id="CABFMQ020000001">
    <property type="protein sequence ID" value="VTZ48453.1"/>
    <property type="molecule type" value="Genomic_DNA"/>
</dbReference>
<evidence type="ECO:0000256" key="13">
    <source>
        <dbReference type="HAMAP-Rule" id="MF_01152"/>
    </source>
</evidence>
<feature type="repeat" description="CXXCXGXG motif" evidence="13">
    <location>
        <begin position="148"/>
        <end position="155"/>
    </location>
</feature>
<gene>
    <name evidence="13 17" type="primary">dnaJ</name>
    <name evidence="17" type="ORF">MPC4_10408</name>
</gene>
<keyword evidence="8 13" id="KW-0862">Zinc</keyword>
<evidence type="ECO:0000256" key="2">
    <source>
        <dbReference type="ARBA" id="ARBA00011738"/>
    </source>
</evidence>
<evidence type="ECO:0000313" key="17">
    <source>
        <dbReference type="EMBL" id="VTZ48453.1"/>
    </source>
</evidence>
<dbReference type="GO" id="GO:0051082">
    <property type="term" value="F:unfolded protein binding"/>
    <property type="evidence" value="ECO:0007669"/>
    <property type="project" value="UniProtKB-UniRule"/>
</dbReference>
<comment type="subunit">
    <text evidence="2 13">Homodimer.</text>
</comment>
<dbReference type="CDD" id="cd06257">
    <property type="entry name" value="DnaJ"/>
    <property type="match status" value="1"/>
</dbReference>
<keyword evidence="6 13" id="KW-0677">Repeat</keyword>
<dbReference type="CDD" id="cd10747">
    <property type="entry name" value="DnaJ_C"/>
    <property type="match status" value="1"/>
</dbReference>
<comment type="similarity">
    <text evidence="11 13">Belongs to the DnaJ family.</text>
</comment>
<keyword evidence="4 13" id="KW-0235">DNA replication</keyword>
<dbReference type="PANTHER" id="PTHR43096">
    <property type="entry name" value="DNAJ HOMOLOG 1, MITOCHONDRIAL-RELATED"/>
    <property type="match status" value="1"/>
</dbReference>
<feature type="binding site" evidence="13">
    <location>
        <position position="148"/>
    </location>
    <ligand>
        <name>Zn(2+)</name>
        <dbReference type="ChEBI" id="CHEBI:29105"/>
        <label>1</label>
    </ligand>
</feature>
<dbReference type="HAMAP" id="MF_01152">
    <property type="entry name" value="DnaJ"/>
    <property type="match status" value="1"/>
</dbReference>
<dbReference type="GO" id="GO:0042026">
    <property type="term" value="P:protein refolding"/>
    <property type="evidence" value="ECO:0007669"/>
    <property type="project" value="TreeGrafter"/>
</dbReference>
<feature type="repeat" description="CXXCXGXG motif" evidence="13">
    <location>
        <begin position="165"/>
        <end position="172"/>
    </location>
</feature>
<dbReference type="Gene3D" id="2.60.260.20">
    <property type="entry name" value="Urease metallochaperone UreE, N-terminal domain"/>
    <property type="match status" value="2"/>
</dbReference>
<dbReference type="InterPro" id="IPR001623">
    <property type="entry name" value="DnaJ_domain"/>
</dbReference>
<dbReference type="Pfam" id="PF01556">
    <property type="entry name" value="DnaJ_C"/>
    <property type="match status" value="1"/>
</dbReference>
<dbReference type="NCBIfam" id="TIGR02349">
    <property type="entry name" value="DnaJ_bact"/>
    <property type="match status" value="1"/>
</dbReference>
<evidence type="ECO:0000256" key="11">
    <source>
        <dbReference type="ARBA" id="ARBA00061004"/>
    </source>
</evidence>
<dbReference type="GO" id="GO:0006260">
    <property type="term" value="P:DNA replication"/>
    <property type="evidence" value="ECO:0007669"/>
    <property type="project" value="UniProtKB-KW"/>
</dbReference>
<proteinExistence type="inferred from homology"/>
<evidence type="ECO:0000256" key="3">
    <source>
        <dbReference type="ARBA" id="ARBA00022490"/>
    </source>
</evidence>
<evidence type="ECO:0000256" key="1">
    <source>
        <dbReference type="ARBA" id="ARBA00004496"/>
    </source>
</evidence>
<dbReference type="InterPro" id="IPR012724">
    <property type="entry name" value="DnaJ"/>
</dbReference>
<feature type="repeat" description="CXXCXGXG motif" evidence="13">
    <location>
        <begin position="201"/>
        <end position="208"/>
    </location>
</feature>
<evidence type="ECO:0000256" key="9">
    <source>
        <dbReference type="ARBA" id="ARBA00023016"/>
    </source>
</evidence>
<dbReference type="Gene3D" id="1.10.287.110">
    <property type="entry name" value="DnaJ domain"/>
    <property type="match status" value="1"/>
</dbReference>
<feature type="zinc finger region" description="CR-type" evidence="14">
    <location>
        <begin position="135"/>
        <end position="213"/>
    </location>
</feature>
<comment type="domain">
    <text evidence="13">The J domain is necessary and sufficient to stimulate DnaK ATPase activity. Zinc center 1 plays an important role in the autonomous, DnaK-independent chaperone activity of DnaJ. Zinc center 2 is essential for interaction with DnaK and for DnaJ activity.</text>
</comment>
<dbReference type="InterPro" id="IPR018253">
    <property type="entry name" value="DnaJ_domain_CS"/>
</dbReference>
<feature type="binding site" evidence="13">
    <location>
        <position position="187"/>
    </location>
    <ligand>
        <name>Zn(2+)</name>
        <dbReference type="ChEBI" id="CHEBI:29105"/>
        <label>2</label>
    </ligand>
</feature>
<dbReference type="Gene3D" id="2.10.230.10">
    <property type="entry name" value="Heat shock protein DnaJ, cysteine-rich domain"/>
    <property type="match status" value="1"/>
</dbReference>
<dbReference type="PROSITE" id="PS50076">
    <property type="entry name" value="DNAJ_2"/>
    <property type="match status" value="1"/>
</dbReference>
<feature type="domain" description="CR-type" evidence="16">
    <location>
        <begin position="135"/>
        <end position="213"/>
    </location>
</feature>
<dbReference type="Pfam" id="PF00226">
    <property type="entry name" value="DnaJ"/>
    <property type="match status" value="1"/>
</dbReference>
<evidence type="ECO:0000256" key="5">
    <source>
        <dbReference type="ARBA" id="ARBA00022723"/>
    </source>
</evidence>
<keyword evidence="7 13" id="KW-0863">Zinc-finger</keyword>
<keyword evidence="18" id="KW-1185">Reference proteome</keyword>
<dbReference type="SUPFAM" id="SSF46565">
    <property type="entry name" value="Chaperone J-domain"/>
    <property type="match status" value="1"/>
</dbReference>
<comment type="subcellular location">
    <subcellularLocation>
        <location evidence="1 13">Cytoplasm</location>
    </subcellularLocation>
</comment>
<evidence type="ECO:0000256" key="8">
    <source>
        <dbReference type="ARBA" id="ARBA00022833"/>
    </source>
</evidence>
<dbReference type="FunFam" id="2.60.260.20:FF:000004">
    <property type="entry name" value="Molecular chaperone DnaJ"/>
    <property type="match status" value="1"/>
</dbReference>
<dbReference type="SUPFAM" id="SSF49493">
    <property type="entry name" value="HSP40/DnaJ peptide-binding domain"/>
    <property type="match status" value="2"/>
</dbReference>
<comment type="cofactor">
    <cofactor evidence="13">
        <name>Zn(2+)</name>
        <dbReference type="ChEBI" id="CHEBI:29105"/>
    </cofactor>
    <text evidence="13">Binds 2 Zn(2+) ions per monomer.</text>
</comment>
<evidence type="ECO:0000259" key="16">
    <source>
        <dbReference type="PROSITE" id="PS51188"/>
    </source>
</evidence>
<evidence type="ECO:0000313" key="18">
    <source>
        <dbReference type="Proteomes" id="UP000485880"/>
    </source>
</evidence>
<dbReference type="PROSITE" id="PS00636">
    <property type="entry name" value="DNAJ_1"/>
    <property type="match status" value="1"/>
</dbReference>
<evidence type="ECO:0000259" key="15">
    <source>
        <dbReference type="PROSITE" id="PS50076"/>
    </source>
</evidence>
<feature type="binding site" evidence="13">
    <location>
        <position position="201"/>
    </location>
    <ligand>
        <name>Zn(2+)</name>
        <dbReference type="ChEBI" id="CHEBI:29105"/>
        <label>1</label>
    </ligand>
</feature>
<evidence type="ECO:0000256" key="12">
    <source>
        <dbReference type="ARBA" id="ARBA00067609"/>
    </source>
</evidence>
<dbReference type="GO" id="GO:0005737">
    <property type="term" value="C:cytoplasm"/>
    <property type="evidence" value="ECO:0007669"/>
    <property type="project" value="UniProtKB-SubCell"/>
</dbReference>
<dbReference type="Pfam" id="PF00684">
    <property type="entry name" value="DnaJ_CXXCXGXG"/>
    <property type="match status" value="1"/>
</dbReference>
<dbReference type="GO" id="GO:0005524">
    <property type="term" value="F:ATP binding"/>
    <property type="evidence" value="ECO:0007669"/>
    <property type="project" value="InterPro"/>
</dbReference>
<keyword evidence="3 13" id="KW-0963">Cytoplasm</keyword>
<keyword evidence="10 13" id="KW-0143">Chaperone</keyword>
<dbReference type="CDD" id="cd10719">
    <property type="entry name" value="DnaJ_zf"/>
    <property type="match status" value="1"/>
</dbReference>
<evidence type="ECO:0000256" key="14">
    <source>
        <dbReference type="PROSITE-ProRule" id="PRU00546"/>
    </source>
</evidence>
<evidence type="ECO:0000256" key="4">
    <source>
        <dbReference type="ARBA" id="ARBA00022705"/>
    </source>
</evidence>
<evidence type="ECO:0000256" key="6">
    <source>
        <dbReference type="ARBA" id="ARBA00022737"/>
    </source>
</evidence>
<dbReference type="PANTHER" id="PTHR43096:SF48">
    <property type="entry name" value="CHAPERONE PROTEIN DNAJ"/>
    <property type="match status" value="1"/>
</dbReference>
<dbReference type="SMART" id="SM00271">
    <property type="entry name" value="DnaJ"/>
    <property type="match status" value="1"/>
</dbReference>
<evidence type="ECO:0000256" key="10">
    <source>
        <dbReference type="ARBA" id="ARBA00023186"/>
    </source>
</evidence>
<dbReference type="NCBIfam" id="NF008035">
    <property type="entry name" value="PRK10767.1"/>
    <property type="match status" value="1"/>
</dbReference>
<comment type="function">
    <text evidence="13">Participates actively in the response to hyperosmotic and heat shock by preventing the aggregation of stress-denatured proteins and by disaggregating proteins, also in an autonomous, DnaK-independent fashion. Unfolded proteins bind initially to DnaJ; upon interaction with the DnaJ-bound protein, DnaK hydrolyzes its bound ATP, resulting in the formation of a stable complex. GrpE releases ADP from DnaK; ATP binding to DnaK triggers the release of the substrate protein, thus completing the reaction cycle. Several rounds of ATP-dependent interactions between DnaJ, DnaK and GrpE are required for fully efficient folding. Also involved, together with DnaK and GrpE, in the DNA replication of plasmids through activation of initiation proteins.</text>
</comment>